<reference evidence="1" key="2">
    <citation type="journal article" date="2015" name="Data Brief">
        <title>Shoot transcriptome of the giant reed, Arundo donax.</title>
        <authorList>
            <person name="Barrero R.A."/>
            <person name="Guerrero F.D."/>
            <person name="Moolhuijzen P."/>
            <person name="Goolsby J.A."/>
            <person name="Tidwell J."/>
            <person name="Bellgard S.E."/>
            <person name="Bellgard M.I."/>
        </authorList>
    </citation>
    <scope>NUCLEOTIDE SEQUENCE</scope>
    <source>
        <tissue evidence="1">Shoot tissue taken approximately 20 cm above the soil surface</tissue>
    </source>
</reference>
<proteinExistence type="predicted"/>
<evidence type="ECO:0000313" key="1">
    <source>
        <dbReference type="EMBL" id="JAD87478.1"/>
    </source>
</evidence>
<sequence>MWSANSVPLRRSCGQLLLAPEGIQMFDLIKFPYNFI</sequence>
<protein>
    <submittedName>
        <fullName evidence="1">Uncharacterized protein</fullName>
    </submittedName>
</protein>
<organism evidence="1">
    <name type="scientific">Arundo donax</name>
    <name type="common">Giant reed</name>
    <name type="synonym">Donax arundinaceus</name>
    <dbReference type="NCBI Taxonomy" id="35708"/>
    <lineage>
        <taxon>Eukaryota</taxon>
        <taxon>Viridiplantae</taxon>
        <taxon>Streptophyta</taxon>
        <taxon>Embryophyta</taxon>
        <taxon>Tracheophyta</taxon>
        <taxon>Spermatophyta</taxon>
        <taxon>Magnoliopsida</taxon>
        <taxon>Liliopsida</taxon>
        <taxon>Poales</taxon>
        <taxon>Poaceae</taxon>
        <taxon>PACMAD clade</taxon>
        <taxon>Arundinoideae</taxon>
        <taxon>Arundineae</taxon>
        <taxon>Arundo</taxon>
    </lineage>
</organism>
<dbReference type="AlphaFoldDB" id="A0A0A9DLC7"/>
<name>A0A0A9DLC7_ARUDO</name>
<accession>A0A0A9DLC7</accession>
<reference evidence="1" key="1">
    <citation type="submission" date="2014-09" db="EMBL/GenBank/DDBJ databases">
        <authorList>
            <person name="Magalhaes I.L.F."/>
            <person name="Oliveira U."/>
            <person name="Santos F.R."/>
            <person name="Vidigal T.H.D.A."/>
            <person name="Brescovit A.D."/>
            <person name="Santos A.J."/>
        </authorList>
    </citation>
    <scope>NUCLEOTIDE SEQUENCE</scope>
    <source>
        <tissue evidence="1">Shoot tissue taken approximately 20 cm above the soil surface</tissue>
    </source>
</reference>
<dbReference type="EMBL" id="GBRH01210417">
    <property type="protein sequence ID" value="JAD87478.1"/>
    <property type="molecule type" value="Transcribed_RNA"/>
</dbReference>